<evidence type="ECO:0008006" key="8">
    <source>
        <dbReference type="Google" id="ProtNLM"/>
    </source>
</evidence>
<keyword evidence="4" id="KW-0206">Cytoskeleton</keyword>
<dbReference type="InterPro" id="IPR001611">
    <property type="entry name" value="Leu-rich_rpt"/>
</dbReference>
<evidence type="ECO:0000256" key="3">
    <source>
        <dbReference type="ARBA" id="ARBA00023054"/>
    </source>
</evidence>
<evidence type="ECO:0000256" key="1">
    <source>
        <dbReference type="ARBA" id="ARBA00004300"/>
    </source>
</evidence>
<evidence type="ECO:0000256" key="5">
    <source>
        <dbReference type="SAM" id="Coils"/>
    </source>
</evidence>
<reference evidence="6" key="1">
    <citation type="submission" date="2022-12" db="EMBL/GenBank/DDBJ databases">
        <title>Chromosome-level genome assembly of the bean flower thrips Megalurothrips usitatus.</title>
        <authorList>
            <person name="Ma L."/>
            <person name="Liu Q."/>
            <person name="Li H."/>
            <person name="Cai W."/>
        </authorList>
    </citation>
    <scope>NUCLEOTIDE SEQUENCE</scope>
    <source>
        <strain evidence="6">Cailab_2022a</strain>
    </source>
</reference>
<dbReference type="GO" id="GO:0005813">
    <property type="term" value="C:centrosome"/>
    <property type="evidence" value="ECO:0007669"/>
    <property type="project" value="UniProtKB-SubCell"/>
</dbReference>
<evidence type="ECO:0000256" key="4">
    <source>
        <dbReference type="ARBA" id="ARBA00023212"/>
    </source>
</evidence>
<dbReference type="EMBL" id="JAPTSV010000005">
    <property type="protein sequence ID" value="KAJ1527459.1"/>
    <property type="molecule type" value="Genomic_DNA"/>
</dbReference>
<evidence type="ECO:0000313" key="7">
    <source>
        <dbReference type="Proteomes" id="UP001075354"/>
    </source>
</evidence>
<dbReference type="InterPro" id="IPR032675">
    <property type="entry name" value="LRR_dom_sf"/>
</dbReference>
<dbReference type="AlphaFoldDB" id="A0AAV7XNU3"/>
<dbReference type="Proteomes" id="UP001075354">
    <property type="component" value="Chromosome 5"/>
</dbReference>
<dbReference type="PANTHER" id="PTHR23170:SF3">
    <property type="entry name" value="LEUCINE-RICH REPEAT-CONTAINING PROTEIN 45"/>
    <property type="match status" value="1"/>
</dbReference>
<evidence type="ECO:0000256" key="2">
    <source>
        <dbReference type="ARBA" id="ARBA00022490"/>
    </source>
</evidence>
<feature type="coiled-coil region" evidence="5">
    <location>
        <begin position="264"/>
        <end position="459"/>
    </location>
</feature>
<accession>A0AAV7XNU3</accession>
<dbReference type="InterPro" id="IPR052116">
    <property type="entry name" value="Centro_Cilium_Assembly"/>
</dbReference>
<proteinExistence type="predicted"/>
<feature type="coiled-coil region" evidence="5">
    <location>
        <begin position="496"/>
        <end position="632"/>
    </location>
</feature>
<dbReference type="Gene3D" id="3.80.10.10">
    <property type="entry name" value="Ribonuclease Inhibitor"/>
    <property type="match status" value="2"/>
</dbReference>
<evidence type="ECO:0000313" key="6">
    <source>
        <dbReference type="EMBL" id="KAJ1527459.1"/>
    </source>
</evidence>
<dbReference type="PANTHER" id="PTHR23170">
    <property type="entry name" value="NY-REN-58 ANTIGEN"/>
    <property type="match status" value="1"/>
</dbReference>
<dbReference type="Pfam" id="PF13516">
    <property type="entry name" value="LRR_6"/>
    <property type="match status" value="3"/>
</dbReference>
<dbReference type="SMART" id="SM00368">
    <property type="entry name" value="LRR_RI"/>
    <property type="match status" value="5"/>
</dbReference>
<comment type="subcellular location">
    <subcellularLocation>
        <location evidence="1">Cytoplasm</location>
        <location evidence="1">Cytoskeleton</location>
        <location evidence="1">Microtubule organizing center</location>
        <location evidence="1">Centrosome</location>
    </subcellularLocation>
</comment>
<sequence length="669" mass="76565">MPLQERDVYLNLCEANKIIVDQNVLKAFSSGDSTSLDLSGLSITKETCEVLSKLLLSFTTFHSLNFTDCLLPPRGLAHILKSLSHAACLTFLDLKGNNISGNSIAKLGQMLEKNSSIKRLNLEWNSLGLFPDSFKEFCSGLAQNSCLEDLDLQNNRLTPECASMLSTALSANKMIKSLDIRWNEIGWQGGQHIYDALQSNNSVNSIQLQGNSIPGDLLQAIDQCASHNLSHRKVIQECSVRNDLLAKHVRRIETKRSLEIESLAKQNEEIIKETEIRLNSVEEVLNEKNTALACAQVQIKSLQAELRKQEHLNEDIQMLLKNEEEEKNSIVERHHAELERLRKKCTEDQEKLSEQLESLENDLSQEKEKVAELVKKAMLSDDELRRLQTNQNGLLEIERKRHKDEIDSASRDYEEKLERAQREFREKLGTFKSDAQHTHQRLTDRISTLESSIFDLERKLSEQSAQAALMSQELARSAETMAFAVHEAKEKELARIKIIEENLDAARDGRLRAEKQLETVQRSMALLQEQNNCLIAELGEPQRKMALLHEELSREREIVSRLRAEKNEEVSRADARKADVDRLQLEVNALTRQVGEMKAKYSESIQKWNEEKERLHADFSQKEREIQRMRSEEIERASALYSAFTKYLGNVHPSTPLPTMNMKQTHHLS</sequence>
<keyword evidence="2" id="KW-0963">Cytoplasm</keyword>
<name>A0AAV7XNU3_9NEOP</name>
<protein>
    <recommendedName>
        <fullName evidence="8">Leucine-rich repeat-containing protein 45-like</fullName>
    </recommendedName>
</protein>
<comment type="caution">
    <text evidence="6">The sequence shown here is derived from an EMBL/GenBank/DDBJ whole genome shotgun (WGS) entry which is preliminary data.</text>
</comment>
<gene>
    <name evidence="6" type="ORF">ONE63_007434</name>
</gene>
<keyword evidence="7" id="KW-1185">Reference proteome</keyword>
<keyword evidence="3 5" id="KW-0175">Coiled coil</keyword>
<dbReference type="SUPFAM" id="SSF52047">
    <property type="entry name" value="RNI-like"/>
    <property type="match status" value="1"/>
</dbReference>
<organism evidence="6 7">
    <name type="scientific">Megalurothrips usitatus</name>
    <name type="common">bean blossom thrips</name>
    <dbReference type="NCBI Taxonomy" id="439358"/>
    <lineage>
        <taxon>Eukaryota</taxon>
        <taxon>Metazoa</taxon>
        <taxon>Ecdysozoa</taxon>
        <taxon>Arthropoda</taxon>
        <taxon>Hexapoda</taxon>
        <taxon>Insecta</taxon>
        <taxon>Pterygota</taxon>
        <taxon>Neoptera</taxon>
        <taxon>Paraneoptera</taxon>
        <taxon>Thysanoptera</taxon>
        <taxon>Terebrantia</taxon>
        <taxon>Thripoidea</taxon>
        <taxon>Thripidae</taxon>
        <taxon>Megalurothrips</taxon>
    </lineage>
</organism>